<evidence type="ECO:0000256" key="6">
    <source>
        <dbReference type="ARBA" id="ARBA00023002"/>
    </source>
</evidence>
<dbReference type="AlphaFoldDB" id="A0A6I5L4D7"/>
<comment type="similarity">
    <text evidence="1">Belongs to the NADH dehydrogenase family.</text>
</comment>
<evidence type="ECO:0000256" key="9">
    <source>
        <dbReference type="SAM" id="Phobius"/>
    </source>
</evidence>
<dbReference type="EC" id="1.6.5.9" evidence="2"/>
<proteinExistence type="inferred from homology"/>
<evidence type="ECO:0000259" key="10">
    <source>
        <dbReference type="Pfam" id="PF07992"/>
    </source>
</evidence>
<evidence type="ECO:0000256" key="5">
    <source>
        <dbReference type="ARBA" id="ARBA00022946"/>
    </source>
</evidence>
<reference evidence="12 13" key="1">
    <citation type="submission" date="2020-01" db="EMBL/GenBank/DDBJ databases">
        <title>Muricauda sediminis sp.nov. 40Bstr401.</title>
        <authorList>
            <person name="Xue Z."/>
            <person name="Zhu S."/>
            <person name="Ren N."/>
            <person name="Chen T."/>
            <person name="Chen X."/>
            <person name="Chen J."/>
            <person name="Yang J."/>
        </authorList>
    </citation>
    <scope>NUCLEOTIDE SEQUENCE [LARGE SCALE GENOMIC DNA]</scope>
    <source>
        <strain evidence="12 13">40Bstr401</strain>
    </source>
</reference>
<comment type="caution">
    <text evidence="12">The sequence shown here is derived from an EMBL/GenBank/DDBJ whole genome shotgun (WGS) entry which is preliminary data.</text>
</comment>
<evidence type="ECO:0000256" key="4">
    <source>
        <dbReference type="ARBA" id="ARBA00022827"/>
    </source>
</evidence>
<dbReference type="SUPFAM" id="SSF51905">
    <property type="entry name" value="FAD/NAD(P)-binding domain"/>
    <property type="match status" value="1"/>
</dbReference>
<name>A0A6I5L4D7_9FLAO</name>
<feature type="domain" description="External alternative NADH-ubiquinone oxidoreductase-like C-terminal" evidence="11">
    <location>
        <begin position="353"/>
        <end position="407"/>
    </location>
</feature>
<keyword evidence="9" id="KW-1133">Transmembrane helix</keyword>
<dbReference type="RefSeq" id="WP_163636377.1">
    <property type="nucleotide sequence ID" value="NZ_JAAAMI010000010.1"/>
</dbReference>
<keyword evidence="9" id="KW-0472">Membrane</keyword>
<evidence type="ECO:0000313" key="13">
    <source>
        <dbReference type="Proteomes" id="UP000468707"/>
    </source>
</evidence>
<keyword evidence="6" id="KW-0560">Oxidoreductase</keyword>
<dbReference type="PRINTS" id="PR00411">
    <property type="entry name" value="PNDRDTASEI"/>
</dbReference>
<sequence>MNIPQSSNPRFVIIGGGFGGIALAKKLRDKEAQVVLLDKHNYHNFQPLLYQVSTGGLEPDSIAYPIRKVLQGYPNFYFRLANVVEIDTVKKKVFTNIGDINYDYLIVATGSQTNYFGNKGIEAMGMAMKTIPQSLNLRSLILENFEQALLTDDLHARDALMNFVIVGGGPTGVELAGALAEIKKGILPKDYPDLDTRRAQINLIQAGDRLLPAMSEVASRKAERFLEGLGVNVWKNIRVSDYDGLHVTTDTDVSFDTATLVWAAGVSAVSIKGLDAKEFLCRGNRLKVNQFHQVEGFKNIFAIGDVAQMESEDFPNGHPMMAQPAIQQGRSLGENLVRLIDGKPMKPFVYRDKGSMATVGRNKAVVDLPKIKFQGVFAWFVWMFVHLYFLIGFRNRVVVFINWVYNYVRFDREARLIIRPFKKQNQVERNKLMQD</sequence>
<dbReference type="InterPro" id="IPR054585">
    <property type="entry name" value="NDH2-like_C"/>
</dbReference>
<dbReference type="Gene3D" id="3.50.50.100">
    <property type="match status" value="1"/>
</dbReference>
<dbReference type="PANTHER" id="PTHR43706">
    <property type="entry name" value="NADH DEHYDROGENASE"/>
    <property type="match status" value="1"/>
</dbReference>
<feature type="domain" description="FAD/NAD(P)-binding" evidence="10">
    <location>
        <begin position="10"/>
        <end position="329"/>
    </location>
</feature>
<dbReference type="Proteomes" id="UP000468707">
    <property type="component" value="Unassembled WGS sequence"/>
</dbReference>
<keyword evidence="3" id="KW-0285">Flavoprotein</keyword>
<evidence type="ECO:0000256" key="7">
    <source>
        <dbReference type="ARBA" id="ARBA00023027"/>
    </source>
</evidence>
<keyword evidence="7" id="KW-0520">NAD</keyword>
<accession>A0A6I5L4D7</accession>
<dbReference type="PANTHER" id="PTHR43706:SF47">
    <property type="entry name" value="EXTERNAL NADH-UBIQUINONE OXIDOREDUCTASE 1, MITOCHONDRIAL-RELATED"/>
    <property type="match status" value="1"/>
</dbReference>
<dbReference type="Pfam" id="PF07992">
    <property type="entry name" value="Pyr_redox_2"/>
    <property type="match status" value="1"/>
</dbReference>
<evidence type="ECO:0000259" key="11">
    <source>
        <dbReference type="Pfam" id="PF22366"/>
    </source>
</evidence>
<dbReference type="Pfam" id="PF22366">
    <property type="entry name" value="NDH2_C"/>
    <property type="match status" value="1"/>
</dbReference>
<keyword evidence="13" id="KW-1185">Reference proteome</keyword>
<evidence type="ECO:0000256" key="1">
    <source>
        <dbReference type="ARBA" id="ARBA00005272"/>
    </source>
</evidence>
<keyword evidence="5" id="KW-0809">Transit peptide</keyword>
<dbReference type="InterPro" id="IPR036188">
    <property type="entry name" value="FAD/NAD-bd_sf"/>
</dbReference>
<evidence type="ECO:0000256" key="2">
    <source>
        <dbReference type="ARBA" id="ARBA00012637"/>
    </source>
</evidence>
<comment type="catalytic activity">
    <reaction evidence="8">
        <text>a quinone + NADH + H(+) = a quinol + NAD(+)</text>
        <dbReference type="Rhea" id="RHEA:46160"/>
        <dbReference type="ChEBI" id="CHEBI:15378"/>
        <dbReference type="ChEBI" id="CHEBI:24646"/>
        <dbReference type="ChEBI" id="CHEBI:57540"/>
        <dbReference type="ChEBI" id="CHEBI:57945"/>
        <dbReference type="ChEBI" id="CHEBI:132124"/>
        <dbReference type="EC" id="1.6.5.9"/>
    </reaction>
</comment>
<evidence type="ECO:0000256" key="3">
    <source>
        <dbReference type="ARBA" id="ARBA00022630"/>
    </source>
</evidence>
<organism evidence="12 13">
    <name type="scientific">Flagellimonas sediminis</name>
    <dbReference type="NCBI Taxonomy" id="2696468"/>
    <lineage>
        <taxon>Bacteria</taxon>
        <taxon>Pseudomonadati</taxon>
        <taxon>Bacteroidota</taxon>
        <taxon>Flavobacteriia</taxon>
        <taxon>Flavobacteriales</taxon>
        <taxon>Flavobacteriaceae</taxon>
        <taxon>Flagellimonas</taxon>
    </lineage>
</organism>
<keyword evidence="9" id="KW-0812">Transmembrane</keyword>
<dbReference type="EMBL" id="JAAAMI010000010">
    <property type="protein sequence ID" value="NDV44918.1"/>
    <property type="molecule type" value="Genomic_DNA"/>
</dbReference>
<gene>
    <name evidence="12" type="ORF">GTK07_16430</name>
</gene>
<evidence type="ECO:0000256" key="8">
    <source>
        <dbReference type="ARBA" id="ARBA00047599"/>
    </source>
</evidence>
<dbReference type="GO" id="GO:0050136">
    <property type="term" value="F:NADH dehydrogenase (quinone) (non-electrogenic) activity"/>
    <property type="evidence" value="ECO:0007669"/>
    <property type="project" value="UniProtKB-EC"/>
</dbReference>
<dbReference type="PRINTS" id="PR00368">
    <property type="entry name" value="FADPNR"/>
</dbReference>
<feature type="transmembrane region" description="Helical" evidence="9">
    <location>
        <begin position="376"/>
        <end position="393"/>
    </location>
</feature>
<dbReference type="InterPro" id="IPR045024">
    <property type="entry name" value="NDH-2"/>
</dbReference>
<protein>
    <recommendedName>
        <fullName evidence="2">NADH:ubiquinone reductase (non-electrogenic)</fullName>
        <ecNumber evidence="2">1.6.5.9</ecNumber>
    </recommendedName>
</protein>
<keyword evidence="4" id="KW-0274">FAD</keyword>
<evidence type="ECO:0000313" key="12">
    <source>
        <dbReference type="EMBL" id="NDV44918.1"/>
    </source>
</evidence>
<dbReference type="InterPro" id="IPR023753">
    <property type="entry name" value="FAD/NAD-binding_dom"/>
</dbReference>